<reference evidence="4" key="1">
    <citation type="submission" date="2023-01" db="EMBL/GenBank/DDBJ databases">
        <title>Genome assembly of the deep-sea coral Lophelia pertusa.</title>
        <authorList>
            <person name="Herrera S."/>
            <person name="Cordes E."/>
        </authorList>
    </citation>
    <scope>NUCLEOTIDE SEQUENCE</scope>
    <source>
        <strain evidence="4">USNM1676648</strain>
        <tissue evidence="4">Polyp</tissue>
    </source>
</reference>
<dbReference type="AlphaFoldDB" id="A0A9W9ZB61"/>
<feature type="signal peptide" evidence="2">
    <location>
        <begin position="1"/>
        <end position="24"/>
    </location>
</feature>
<name>A0A9W9ZB61_9CNID</name>
<feature type="transmembrane region" description="Helical" evidence="1">
    <location>
        <begin position="59"/>
        <end position="82"/>
    </location>
</feature>
<sequence length="135" mass="15398">MAAAPVTSCLLVFLMIFLDSRTESKHQQPNLTMTERLDLLFRKPLYDPRLRPHFNEKPVIITVGIWIVAIDAINVMDMDFGLDIFLRQRWTDRGLIMVSVTPCHLATLLFPIYGCPTVTSKTPRTQASMTSPHQI</sequence>
<feature type="transmembrane region" description="Helical" evidence="1">
    <location>
        <begin position="94"/>
        <end position="114"/>
    </location>
</feature>
<dbReference type="InterPro" id="IPR006202">
    <property type="entry name" value="Neur_chan_lig-bd"/>
</dbReference>
<keyword evidence="1" id="KW-0812">Transmembrane</keyword>
<dbReference type="Pfam" id="PF02931">
    <property type="entry name" value="Neur_chan_LBD"/>
    <property type="match status" value="1"/>
</dbReference>
<proteinExistence type="predicted"/>
<accession>A0A9W9ZB61</accession>
<protein>
    <recommendedName>
        <fullName evidence="3">Neurotransmitter-gated ion-channel ligand-binding domain-containing protein</fullName>
    </recommendedName>
</protein>
<dbReference type="Gene3D" id="2.70.170.10">
    <property type="entry name" value="Neurotransmitter-gated ion-channel ligand-binding domain"/>
    <property type="match status" value="1"/>
</dbReference>
<evidence type="ECO:0000313" key="5">
    <source>
        <dbReference type="Proteomes" id="UP001163046"/>
    </source>
</evidence>
<evidence type="ECO:0000256" key="2">
    <source>
        <dbReference type="SAM" id="SignalP"/>
    </source>
</evidence>
<dbReference type="Proteomes" id="UP001163046">
    <property type="component" value="Unassembled WGS sequence"/>
</dbReference>
<dbReference type="SUPFAM" id="SSF63712">
    <property type="entry name" value="Nicotinic receptor ligand binding domain-like"/>
    <property type="match status" value="1"/>
</dbReference>
<evidence type="ECO:0000313" key="4">
    <source>
        <dbReference type="EMBL" id="KAJ7378130.1"/>
    </source>
</evidence>
<dbReference type="InterPro" id="IPR036734">
    <property type="entry name" value="Neur_chan_lig-bd_sf"/>
</dbReference>
<keyword evidence="1" id="KW-0472">Membrane</keyword>
<dbReference type="GO" id="GO:0005230">
    <property type="term" value="F:extracellular ligand-gated monoatomic ion channel activity"/>
    <property type="evidence" value="ECO:0007669"/>
    <property type="project" value="InterPro"/>
</dbReference>
<organism evidence="4 5">
    <name type="scientific">Desmophyllum pertusum</name>
    <dbReference type="NCBI Taxonomy" id="174260"/>
    <lineage>
        <taxon>Eukaryota</taxon>
        <taxon>Metazoa</taxon>
        <taxon>Cnidaria</taxon>
        <taxon>Anthozoa</taxon>
        <taxon>Hexacorallia</taxon>
        <taxon>Scleractinia</taxon>
        <taxon>Caryophylliina</taxon>
        <taxon>Caryophylliidae</taxon>
        <taxon>Desmophyllum</taxon>
    </lineage>
</organism>
<dbReference type="OrthoDB" id="8175758at2759"/>
<feature type="chain" id="PRO_5040761876" description="Neurotransmitter-gated ion-channel ligand-binding domain-containing protein" evidence="2">
    <location>
        <begin position="25"/>
        <end position="135"/>
    </location>
</feature>
<comment type="caution">
    <text evidence="4">The sequence shown here is derived from an EMBL/GenBank/DDBJ whole genome shotgun (WGS) entry which is preliminary data.</text>
</comment>
<gene>
    <name evidence="4" type="ORF">OS493_024795</name>
</gene>
<dbReference type="EMBL" id="MU826369">
    <property type="protein sequence ID" value="KAJ7378130.1"/>
    <property type="molecule type" value="Genomic_DNA"/>
</dbReference>
<keyword evidence="1" id="KW-1133">Transmembrane helix</keyword>
<evidence type="ECO:0000256" key="1">
    <source>
        <dbReference type="SAM" id="Phobius"/>
    </source>
</evidence>
<evidence type="ECO:0000259" key="3">
    <source>
        <dbReference type="Pfam" id="PF02931"/>
    </source>
</evidence>
<keyword evidence="2" id="KW-0732">Signal</keyword>
<dbReference type="GO" id="GO:0016020">
    <property type="term" value="C:membrane"/>
    <property type="evidence" value="ECO:0007669"/>
    <property type="project" value="InterPro"/>
</dbReference>
<keyword evidence="5" id="KW-1185">Reference proteome</keyword>
<feature type="domain" description="Neurotransmitter-gated ion-channel ligand-binding" evidence="3">
    <location>
        <begin position="37"/>
        <end position="95"/>
    </location>
</feature>